<keyword evidence="5" id="KW-1185">Reference proteome</keyword>
<keyword evidence="1" id="KW-0809">Transit peptide</keyword>
<dbReference type="EMBL" id="KV751088">
    <property type="protein sequence ID" value="OCL01707.1"/>
    <property type="molecule type" value="Genomic_DNA"/>
</dbReference>
<evidence type="ECO:0000256" key="2">
    <source>
        <dbReference type="SAM" id="MobiDB-lite"/>
    </source>
</evidence>
<protein>
    <recommendedName>
        <fullName evidence="1">Mitochondrial import inner membrane translocase subunit TIM50</fullName>
    </recommendedName>
</protein>
<comment type="subcellular location">
    <subcellularLocation>
        <location evidence="1">Mitochondrion inner membrane</location>
        <topology evidence="1">Single-pass membrane protein</topology>
    </subcellularLocation>
</comment>
<evidence type="ECO:0000256" key="1">
    <source>
        <dbReference type="RuleBase" id="RU365079"/>
    </source>
</evidence>
<keyword evidence="1" id="KW-0653">Protein transport</keyword>
<keyword evidence="1" id="KW-0811">Translocation</keyword>
<evidence type="ECO:0000259" key="3">
    <source>
        <dbReference type="PROSITE" id="PS50969"/>
    </source>
</evidence>
<gene>
    <name evidence="4" type="ORF">AOQ84DRAFT_212440</name>
</gene>
<keyword evidence="1" id="KW-0813">Transport</keyword>
<comment type="subunit">
    <text evidence="1">Component of the TIM23 complex.</text>
</comment>
<organism evidence="4 5">
    <name type="scientific">Glonium stellatum</name>
    <dbReference type="NCBI Taxonomy" id="574774"/>
    <lineage>
        <taxon>Eukaryota</taxon>
        <taxon>Fungi</taxon>
        <taxon>Dikarya</taxon>
        <taxon>Ascomycota</taxon>
        <taxon>Pezizomycotina</taxon>
        <taxon>Dothideomycetes</taxon>
        <taxon>Pleosporomycetidae</taxon>
        <taxon>Gloniales</taxon>
        <taxon>Gloniaceae</taxon>
        <taxon>Glonium</taxon>
    </lineage>
</organism>
<proteinExistence type="inferred from homology"/>
<name>A0A8E2EMY8_9PEZI</name>
<dbReference type="InterPro" id="IPR050365">
    <property type="entry name" value="TIM50"/>
</dbReference>
<dbReference type="Gene3D" id="3.40.50.1000">
    <property type="entry name" value="HAD superfamily/HAD-like"/>
    <property type="match status" value="1"/>
</dbReference>
<dbReference type="PROSITE" id="PS50969">
    <property type="entry name" value="FCP1"/>
    <property type="match status" value="1"/>
</dbReference>
<dbReference type="InterPro" id="IPR004274">
    <property type="entry name" value="FCP1_dom"/>
</dbReference>
<sequence length="309" mass="35059">MLTQWELSDSPPNGDNLQNSTVLHSTPSNSGSFDWTLIKRSAVINESAQRGRSPAPKASPKSRNSPAPPGRKRHSSPKMHLPAPAPTKEYLEQAAKAPERLDRPQRPLLVLDLNGTLVYRPGRSTTEAIPRPFLQPFLKYIFENFSVMVWSSAKPHNVKRMVQSVLTPKRLSLLIAEWGRDRFGLTEEQYTQNVQVYKELSRIWKDAAITNLHPEQERGRGWGQHNTILLDDSELKASSEPFNLVQIPEFIASEKQMRGDVLREVAGYLDEVRMQKDVSAFIKRTPFEADGRWNIEWPDEVSEGVAITI</sequence>
<feature type="region of interest" description="Disordered" evidence="2">
    <location>
        <begin position="1"/>
        <end position="84"/>
    </location>
</feature>
<dbReference type="AlphaFoldDB" id="A0A8E2EMY8"/>
<feature type="compositionally biased region" description="Polar residues" evidence="2">
    <location>
        <begin position="1"/>
        <end position="33"/>
    </location>
</feature>
<dbReference type="Pfam" id="PF03031">
    <property type="entry name" value="NIF"/>
    <property type="match status" value="1"/>
</dbReference>
<dbReference type="OrthoDB" id="1711508at2759"/>
<comment type="function">
    <text evidence="1">Essential component of the TIM23 complex, a complex that mediates the translocation of transit peptide-containing proteins across the mitochondrial inner membrane.</text>
</comment>
<accession>A0A8E2EMY8</accession>
<dbReference type="SMART" id="SM00577">
    <property type="entry name" value="CPDc"/>
    <property type="match status" value="1"/>
</dbReference>
<dbReference type="SUPFAM" id="SSF56784">
    <property type="entry name" value="HAD-like"/>
    <property type="match status" value="1"/>
</dbReference>
<dbReference type="GO" id="GO:0015031">
    <property type="term" value="P:protein transport"/>
    <property type="evidence" value="ECO:0007669"/>
    <property type="project" value="UniProtKB-KW"/>
</dbReference>
<feature type="domain" description="FCP1 homology" evidence="3">
    <location>
        <begin position="102"/>
        <end position="272"/>
    </location>
</feature>
<dbReference type="GO" id="GO:0005744">
    <property type="term" value="C:TIM23 mitochondrial import inner membrane translocase complex"/>
    <property type="evidence" value="ECO:0007669"/>
    <property type="project" value="UniProtKB-UniRule"/>
</dbReference>
<keyword evidence="1" id="KW-0496">Mitochondrion</keyword>
<dbReference type="PANTHER" id="PTHR12210">
    <property type="entry name" value="DULLARD PROTEIN PHOSPHATASE"/>
    <property type="match status" value="1"/>
</dbReference>
<comment type="similarity">
    <text evidence="1">Belongs to the TIM50 family.</text>
</comment>
<dbReference type="InterPro" id="IPR023214">
    <property type="entry name" value="HAD_sf"/>
</dbReference>
<dbReference type="InterPro" id="IPR036412">
    <property type="entry name" value="HAD-like_sf"/>
</dbReference>
<evidence type="ECO:0000313" key="5">
    <source>
        <dbReference type="Proteomes" id="UP000250140"/>
    </source>
</evidence>
<dbReference type="Proteomes" id="UP000250140">
    <property type="component" value="Unassembled WGS sequence"/>
</dbReference>
<evidence type="ECO:0000313" key="4">
    <source>
        <dbReference type="EMBL" id="OCL01707.1"/>
    </source>
</evidence>
<reference evidence="4 5" key="1">
    <citation type="journal article" date="2016" name="Nat. Commun.">
        <title>Ectomycorrhizal ecology is imprinted in the genome of the dominant symbiotic fungus Cenococcum geophilum.</title>
        <authorList>
            <consortium name="DOE Joint Genome Institute"/>
            <person name="Peter M."/>
            <person name="Kohler A."/>
            <person name="Ohm R.A."/>
            <person name="Kuo A."/>
            <person name="Krutzmann J."/>
            <person name="Morin E."/>
            <person name="Arend M."/>
            <person name="Barry K.W."/>
            <person name="Binder M."/>
            <person name="Choi C."/>
            <person name="Clum A."/>
            <person name="Copeland A."/>
            <person name="Grisel N."/>
            <person name="Haridas S."/>
            <person name="Kipfer T."/>
            <person name="LaButti K."/>
            <person name="Lindquist E."/>
            <person name="Lipzen A."/>
            <person name="Maire R."/>
            <person name="Meier B."/>
            <person name="Mihaltcheva S."/>
            <person name="Molinier V."/>
            <person name="Murat C."/>
            <person name="Poggeler S."/>
            <person name="Quandt C.A."/>
            <person name="Sperisen C."/>
            <person name="Tritt A."/>
            <person name="Tisserant E."/>
            <person name="Crous P.W."/>
            <person name="Henrissat B."/>
            <person name="Nehls U."/>
            <person name="Egli S."/>
            <person name="Spatafora J.W."/>
            <person name="Grigoriev I.V."/>
            <person name="Martin F.M."/>
        </authorList>
    </citation>
    <scope>NUCLEOTIDE SEQUENCE [LARGE SCALE GENOMIC DNA]</scope>
    <source>
        <strain evidence="4 5">CBS 207.34</strain>
    </source>
</reference>